<evidence type="ECO:0000313" key="7">
    <source>
        <dbReference type="Proteomes" id="UP000028607"/>
    </source>
</evidence>
<proteinExistence type="predicted"/>
<sequence length="150" mass="16988">MLLDLWRDVDIPPLWLGLCLALVWKLGQVMPMAFPFEPIIGAALILIGLVLMGAALIQMLLHRTTFIPRRDPHALVTGGVFSLSRNPIYLGDALVLAGAALWWNAPYALALVPVFMWFLTWRYIRGEEATIAAHFGEEYAAYRSRVRRWI</sequence>
<gene>
    <name evidence="6" type="ORF">DW2_13995</name>
</gene>
<feature type="transmembrane region" description="Helical" evidence="5">
    <location>
        <begin position="12"/>
        <end position="27"/>
    </location>
</feature>
<feature type="transmembrane region" description="Helical" evidence="5">
    <location>
        <begin position="39"/>
        <end position="61"/>
    </location>
</feature>
<dbReference type="AlphaFoldDB" id="A0A085TTS1"/>
<keyword evidence="7" id="KW-1185">Reference proteome</keyword>
<name>A0A085TTS1_9RHOB</name>
<feature type="transmembrane region" description="Helical" evidence="5">
    <location>
        <begin position="93"/>
        <end position="119"/>
    </location>
</feature>
<evidence type="ECO:0000256" key="2">
    <source>
        <dbReference type="ARBA" id="ARBA00022692"/>
    </source>
</evidence>
<dbReference type="EMBL" id="AQRC01000012">
    <property type="protein sequence ID" value="KFE34118.1"/>
    <property type="molecule type" value="Genomic_DNA"/>
</dbReference>
<reference evidence="7" key="1">
    <citation type="submission" date="2013-04" db="EMBL/GenBank/DDBJ databases">
        <title>Thioclava sp. 13D2W-2 Genome Sequencing.</title>
        <authorList>
            <person name="Lai Q."/>
            <person name="Li G."/>
            <person name="Shao Z."/>
        </authorList>
    </citation>
    <scope>NUCLEOTIDE SEQUENCE [LARGE SCALE GENOMIC DNA]</scope>
    <source>
        <strain evidence="7">13D2W-2</strain>
    </source>
</reference>
<keyword evidence="4 5" id="KW-0472">Membrane</keyword>
<dbReference type="GO" id="GO:0016740">
    <property type="term" value="F:transferase activity"/>
    <property type="evidence" value="ECO:0007669"/>
    <property type="project" value="UniProtKB-ARBA"/>
</dbReference>
<keyword evidence="3 5" id="KW-1133">Transmembrane helix</keyword>
<dbReference type="Proteomes" id="UP000028607">
    <property type="component" value="Unassembled WGS sequence"/>
</dbReference>
<dbReference type="PANTHER" id="PTHR12714">
    <property type="entry name" value="PROTEIN-S ISOPRENYLCYSTEINE O-METHYLTRANSFERASE"/>
    <property type="match status" value="1"/>
</dbReference>
<comment type="subcellular location">
    <subcellularLocation>
        <location evidence="1">Endomembrane system</location>
        <topology evidence="1">Multi-pass membrane protein</topology>
    </subcellularLocation>
</comment>
<reference evidence="6 7" key="2">
    <citation type="journal article" date="2015" name="Antonie Van Leeuwenhoek">
        <title>Thioclava indica sp. nov., isolated from surface seawater of the Indian Ocean.</title>
        <authorList>
            <person name="Liu Y."/>
            <person name="Lai Q."/>
            <person name="Du J."/>
            <person name="Xu H."/>
            <person name="Jiang L."/>
            <person name="Shao Z."/>
        </authorList>
    </citation>
    <scope>NUCLEOTIDE SEQUENCE [LARGE SCALE GENOMIC DNA]</scope>
    <source>
        <strain evidence="6 7">13D2W-2</strain>
    </source>
</reference>
<accession>A0A085TTS1</accession>
<evidence type="ECO:0000256" key="3">
    <source>
        <dbReference type="ARBA" id="ARBA00022989"/>
    </source>
</evidence>
<dbReference type="RefSeq" id="WP_038147575.1">
    <property type="nucleotide sequence ID" value="NZ_AQRC01000012.1"/>
</dbReference>
<evidence type="ECO:0000313" key="6">
    <source>
        <dbReference type="EMBL" id="KFE34118.1"/>
    </source>
</evidence>
<dbReference type="PANTHER" id="PTHR12714:SF24">
    <property type="entry name" value="SLR1182 PROTEIN"/>
    <property type="match status" value="1"/>
</dbReference>
<evidence type="ECO:0000256" key="1">
    <source>
        <dbReference type="ARBA" id="ARBA00004127"/>
    </source>
</evidence>
<keyword evidence="2 5" id="KW-0812">Transmembrane</keyword>
<dbReference type="PATRIC" id="fig|1317124.6.peg.2811"/>
<dbReference type="InterPro" id="IPR007318">
    <property type="entry name" value="Phopholipid_MeTrfase"/>
</dbReference>
<dbReference type="STRING" id="1317124.DW2_13995"/>
<evidence type="ECO:0000256" key="4">
    <source>
        <dbReference type="ARBA" id="ARBA00023136"/>
    </source>
</evidence>
<comment type="caution">
    <text evidence="6">The sequence shown here is derived from an EMBL/GenBank/DDBJ whole genome shotgun (WGS) entry which is preliminary data.</text>
</comment>
<dbReference type="GO" id="GO:0012505">
    <property type="term" value="C:endomembrane system"/>
    <property type="evidence" value="ECO:0007669"/>
    <property type="project" value="UniProtKB-SubCell"/>
</dbReference>
<dbReference type="OrthoDB" id="9811969at2"/>
<organism evidence="6 7">
    <name type="scientific">Thioclava atlantica</name>
    <dbReference type="NCBI Taxonomy" id="1317124"/>
    <lineage>
        <taxon>Bacteria</taxon>
        <taxon>Pseudomonadati</taxon>
        <taxon>Pseudomonadota</taxon>
        <taxon>Alphaproteobacteria</taxon>
        <taxon>Rhodobacterales</taxon>
        <taxon>Paracoccaceae</taxon>
        <taxon>Thioclava</taxon>
    </lineage>
</organism>
<evidence type="ECO:0000256" key="5">
    <source>
        <dbReference type="SAM" id="Phobius"/>
    </source>
</evidence>
<protein>
    <recommendedName>
        <fullName evidence="8">S-isoprenylcysteine methyltransferase-like protein</fullName>
    </recommendedName>
</protein>
<dbReference type="eggNOG" id="COG2020">
    <property type="taxonomic scope" value="Bacteria"/>
</dbReference>
<dbReference type="Gene3D" id="1.20.120.1630">
    <property type="match status" value="1"/>
</dbReference>
<dbReference type="Pfam" id="PF04191">
    <property type="entry name" value="PEMT"/>
    <property type="match status" value="1"/>
</dbReference>
<evidence type="ECO:0008006" key="8">
    <source>
        <dbReference type="Google" id="ProtNLM"/>
    </source>
</evidence>